<dbReference type="GO" id="GO:0005524">
    <property type="term" value="F:ATP binding"/>
    <property type="evidence" value="ECO:0007669"/>
    <property type="project" value="InterPro"/>
</dbReference>
<gene>
    <name evidence="2" type="ORF">C7C45_22930</name>
</gene>
<comment type="caution">
    <text evidence="2">The sequence shown here is derived from an EMBL/GenBank/DDBJ whole genome shotgun (WGS) entry which is preliminary data.</text>
</comment>
<name>A0A318NKA9_9ACTN</name>
<feature type="domain" description="ATPase AAA-type core" evidence="1">
    <location>
        <begin position="347"/>
        <end position="416"/>
    </location>
</feature>
<evidence type="ECO:0000313" key="2">
    <source>
        <dbReference type="EMBL" id="PYC67315.1"/>
    </source>
</evidence>
<protein>
    <recommendedName>
        <fullName evidence="1">ATPase AAA-type core domain-containing protein</fullName>
    </recommendedName>
</protein>
<dbReference type="EMBL" id="PYBV01000028">
    <property type="protein sequence ID" value="PYC67315.1"/>
    <property type="molecule type" value="Genomic_DNA"/>
</dbReference>
<accession>A0A318NKA9</accession>
<dbReference type="SUPFAM" id="SSF52540">
    <property type="entry name" value="P-loop containing nucleoside triphosphate hydrolases"/>
    <property type="match status" value="1"/>
</dbReference>
<dbReference type="Proteomes" id="UP000248333">
    <property type="component" value="Unassembled WGS sequence"/>
</dbReference>
<evidence type="ECO:0000259" key="1">
    <source>
        <dbReference type="Pfam" id="PF13304"/>
    </source>
</evidence>
<evidence type="ECO:0000313" key="3">
    <source>
        <dbReference type="Proteomes" id="UP000248333"/>
    </source>
</evidence>
<dbReference type="GO" id="GO:0016887">
    <property type="term" value="F:ATP hydrolysis activity"/>
    <property type="evidence" value="ECO:0007669"/>
    <property type="project" value="InterPro"/>
</dbReference>
<sequence length="511" mass="56132">MQFTQIGRGRGNLPQVRRQAFLVQDRWNDYGYVTMFQLLIVDDAGAWHEIGNVKFGGFGVPEGWTASSDLPSQFQILSDRYFSLGQDDTYYEKLAELGPQIRIEVLTALRDVAYDSALLRRTEAFDVTTTSLLRGIPLGVVEDQFRRIAHGGARVTPYEFEYQPVNGPSVTGPLWSQRLEFTVTPGEQPPTNIHVLIGRNAVGKSHLLRSLVRAVADRQANPADAGQIFERGTASGHTFRGVVAVSFSAFDEFVSIPRAQQVVPYVHVGSHGADDDHSSGPLGREQLARMFSVSLDNCLTGPAAERWTRAVKTLRYSGSGFLENDSWITEFGDAPTEGRRSMATELFATLSSGHAIVLLTITRLVDQVHERTLVVLDEPEAHLHPPLLAAFVRALSDLLLDRNGVAIVATHSPVVLQEVPSSCVSLIRRHGTLAVAQRPALETFGENVGTLTHEVFSLEVTDSGYHRMIRTAVRDGMSYEALLHHFAGRLGTEAKAIARTLIAVRDSGGEL</sequence>
<dbReference type="Gene3D" id="3.40.50.300">
    <property type="entry name" value="P-loop containing nucleotide triphosphate hydrolases"/>
    <property type="match status" value="1"/>
</dbReference>
<dbReference type="Pfam" id="PF13304">
    <property type="entry name" value="AAA_21"/>
    <property type="match status" value="1"/>
</dbReference>
<keyword evidence="3" id="KW-1185">Reference proteome</keyword>
<dbReference type="PANTHER" id="PTHR43581:SF2">
    <property type="entry name" value="EXCINUCLEASE ATPASE SUBUNIT"/>
    <property type="match status" value="1"/>
</dbReference>
<organism evidence="2 3">
    <name type="scientific">Micromonospora arborensis</name>
    <dbReference type="NCBI Taxonomy" id="2116518"/>
    <lineage>
        <taxon>Bacteria</taxon>
        <taxon>Bacillati</taxon>
        <taxon>Actinomycetota</taxon>
        <taxon>Actinomycetes</taxon>
        <taxon>Micromonosporales</taxon>
        <taxon>Micromonosporaceae</taxon>
        <taxon>Micromonospora</taxon>
    </lineage>
</organism>
<dbReference type="RefSeq" id="WP_110565742.1">
    <property type="nucleotide sequence ID" value="NZ_PYBV01000028.1"/>
</dbReference>
<dbReference type="InterPro" id="IPR027417">
    <property type="entry name" value="P-loop_NTPase"/>
</dbReference>
<reference evidence="2 3" key="1">
    <citation type="submission" date="2018-03" db="EMBL/GenBank/DDBJ databases">
        <title>Bioinformatic expansion and discovery of thiopeptide antibiotics.</title>
        <authorList>
            <person name="Schwalen C.J."/>
            <person name="Hudson G.A."/>
            <person name="Mitchell D.A."/>
        </authorList>
    </citation>
    <scope>NUCLEOTIDE SEQUENCE [LARGE SCALE GENOMIC DNA]</scope>
    <source>
        <strain evidence="2 3">NRRL 8041</strain>
    </source>
</reference>
<dbReference type="OrthoDB" id="9816534at2"/>
<dbReference type="AlphaFoldDB" id="A0A318NKA9"/>
<dbReference type="InterPro" id="IPR051396">
    <property type="entry name" value="Bact_Antivir_Def_Nuclease"/>
</dbReference>
<dbReference type="InterPro" id="IPR003959">
    <property type="entry name" value="ATPase_AAA_core"/>
</dbReference>
<dbReference type="PANTHER" id="PTHR43581">
    <property type="entry name" value="ATP/GTP PHOSPHATASE"/>
    <property type="match status" value="1"/>
</dbReference>
<proteinExistence type="predicted"/>